<dbReference type="Pfam" id="PF10988">
    <property type="entry name" value="DUF2807"/>
    <property type="match status" value="1"/>
</dbReference>
<dbReference type="HOGENOM" id="CLU_1080999_0_0_6"/>
<dbReference type="Proteomes" id="UP000008315">
    <property type="component" value="Chromosome"/>
</dbReference>
<dbReference type="KEGG" id="mah:MEALZ_0029"/>
<dbReference type="PANTHER" id="PTHR39200">
    <property type="entry name" value="HYPOTHETICAL EXPORTED PROTEIN"/>
    <property type="match status" value="1"/>
</dbReference>
<evidence type="ECO:0000259" key="1">
    <source>
        <dbReference type="Pfam" id="PF10988"/>
    </source>
</evidence>
<organism evidence="2 3">
    <name type="scientific">Methylotuvimicrobium alcaliphilum (strain DSM 19304 / NCIMB 14124 / VKM B-2133 / 20Z)</name>
    <name type="common">Methylomicrobium alcaliphilum</name>
    <dbReference type="NCBI Taxonomy" id="1091494"/>
    <lineage>
        <taxon>Bacteria</taxon>
        <taxon>Pseudomonadati</taxon>
        <taxon>Pseudomonadota</taxon>
        <taxon>Gammaproteobacteria</taxon>
        <taxon>Methylococcales</taxon>
        <taxon>Methylococcaceae</taxon>
        <taxon>Methylotuvimicrobium</taxon>
    </lineage>
</organism>
<dbReference type="RefSeq" id="WP_014146551.1">
    <property type="nucleotide sequence ID" value="NC_016112.1"/>
</dbReference>
<dbReference type="STRING" id="1091494.MEALZ_0029"/>
<keyword evidence="3" id="KW-1185">Reference proteome</keyword>
<dbReference type="Gene3D" id="2.160.20.120">
    <property type="match status" value="1"/>
</dbReference>
<gene>
    <name evidence="2" type="ordered locus">MEALZ_0029</name>
</gene>
<dbReference type="EMBL" id="FO082060">
    <property type="protein sequence ID" value="CCE21733.1"/>
    <property type="molecule type" value="Genomic_DNA"/>
</dbReference>
<proteinExistence type="predicted"/>
<evidence type="ECO:0000313" key="2">
    <source>
        <dbReference type="EMBL" id="CCE21733.1"/>
    </source>
</evidence>
<dbReference type="AlphaFoldDB" id="G4STR1"/>
<accession>G4STR1</accession>
<feature type="domain" description="Putative auto-transporter adhesin head GIN" evidence="1">
    <location>
        <begin position="80"/>
        <end position="240"/>
    </location>
</feature>
<reference evidence="3" key="1">
    <citation type="journal article" date="2012" name="J. Bacteriol.">
        <title>Genome sequence of the haloalkaliphilic methanotrophic bacterium Methylomicrobium alcaliphilum 20Z.</title>
        <authorList>
            <person name="Vuilleumier S."/>
            <person name="Khmelenina V.N."/>
            <person name="Bringel F."/>
            <person name="Reshetnikov A.S."/>
            <person name="Lajus A."/>
            <person name="Mangenot S."/>
            <person name="Rouy Z."/>
            <person name="Op den Camp H.J."/>
            <person name="Jetten M.S."/>
            <person name="Dispirito A.A."/>
            <person name="Dunfield P."/>
            <person name="Klotz M.G."/>
            <person name="Semrau J.D."/>
            <person name="Stein L.Y."/>
            <person name="Barbe V."/>
            <person name="Medigue C."/>
            <person name="Trotsenko Y.A."/>
            <person name="Kalyuzhnaya M.G."/>
        </authorList>
    </citation>
    <scope>NUCLEOTIDE SEQUENCE [LARGE SCALE GENOMIC DNA]</scope>
    <source>
        <strain evidence="3">DSM 19304 / NCIMB 14124 / VKM B-2133 / 20Z</strain>
    </source>
</reference>
<name>G4STR1_META2</name>
<dbReference type="PATRIC" id="fig|271065.3.peg.31"/>
<protein>
    <recommendedName>
        <fullName evidence="1">Putative auto-transporter adhesin head GIN domain-containing protein</fullName>
    </recommendedName>
</protein>
<dbReference type="PANTHER" id="PTHR39200:SF1">
    <property type="entry name" value="AUTO-TRANSPORTER ADHESIN HEAD GIN DOMAIN-CONTAINING PROTEIN-RELATED"/>
    <property type="match status" value="1"/>
</dbReference>
<dbReference type="InterPro" id="IPR021255">
    <property type="entry name" value="DUF2807"/>
</dbReference>
<evidence type="ECO:0000313" key="3">
    <source>
        <dbReference type="Proteomes" id="UP000008315"/>
    </source>
</evidence>
<sequence>MTTQGIQTPDFRPGKRAGRRSLTIGLSLSLSVLLPSPTDAIAGQATTGKIIIDGVVYGGSDARIEQGSGVLGKERRDLGPFRAIHVAAGIDINYRNGPAQSIEIIGDRNLIPIIETSVSGGLLTIAGRKSYQQHLPLTVEITSPRLDTLALHGAGDIRLTALRQESLALTLNGSGNVIADGQIDRFSVTVNGAGDINAQKLISQQADIKLSGSGDITVTARETLKAYLIGSGDITYYGRPALIEKRIIGSGDLQPGD</sequence>